<sequence length="114" mass="12873">MGLFLSHGLIAIRFNYTHYDGKHGTINKSIEVLDHMGMDIIETGDANAFKGYLQQYGNTICGRRPIIVFLHVRMLKNCSTKIKIGFLQYEQSSQCKSKRDYSVSYASAAAKMES</sequence>
<dbReference type="Pfam" id="PF01875">
    <property type="entry name" value="Memo"/>
    <property type="match status" value="1"/>
</dbReference>
<dbReference type="InterPro" id="IPR002737">
    <property type="entry name" value="MEMO1_fam"/>
</dbReference>
<name>A0A426ZKH6_ENSVE</name>
<reference evidence="2 3" key="1">
    <citation type="journal article" date="2014" name="Agronomy (Basel)">
        <title>A Draft Genome Sequence for Ensete ventricosum, the Drought-Tolerant Tree Against Hunger.</title>
        <authorList>
            <person name="Harrison J."/>
            <person name="Moore K.A."/>
            <person name="Paszkiewicz K."/>
            <person name="Jones T."/>
            <person name="Grant M."/>
            <person name="Ambacheew D."/>
            <person name="Muzemil S."/>
            <person name="Studholme D.J."/>
        </authorList>
    </citation>
    <scope>NUCLEOTIDE SEQUENCE [LARGE SCALE GENOMIC DNA]</scope>
</reference>
<dbReference type="AlphaFoldDB" id="A0A426ZKH6"/>
<dbReference type="PANTHER" id="PTHR11060">
    <property type="entry name" value="PROTEIN MEMO1"/>
    <property type="match status" value="1"/>
</dbReference>
<dbReference type="Proteomes" id="UP000287651">
    <property type="component" value="Unassembled WGS sequence"/>
</dbReference>
<gene>
    <name evidence="2" type="ORF">B296_00034795</name>
</gene>
<comment type="caution">
    <text evidence="2">The sequence shown here is derived from an EMBL/GenBank/DDBJ whole genome shotgun (WGS) entry which is preliminary data.</text>
</comment>
<organism evidence="2 3">
    <name type="scientific">Ensete ventricosum</name>
    <name type="common">Abyssinian banana</name>
    <name type="synonym">Musa ensete</name>
    <dbReference type="NCBI Taxonomy" id="4639"/>
    <lineage>
        <taxon>Eukaryota</taxon>
        <taxon>Viridiplantae</taxon>
        <taxon>Streptophyta</taxon>
        <taxon>Embryophyta</taxon>
        <taxon>Tracheophyta</taxon>
        <taxon>Spermatophyta</taxon>
        <taxon>Magnoliopsida</taxon>
        <taxon>Liliopsida</taxon>
        <taxon>Zingiberales</taxon>
        <taxon>Musaceae</taxon>
        <taxon>Ensete</taxon>
    </lineage>
</organism>
<dbReference type="PANTHER" id="PTHR11060:SF0">
    <property type="entry name" value="PROTEIN MEMO1"/>
    <property type="match status" value="1"/>
</dbReference>
<dbReference type="Gene3D" id="3.40.830.10">
    <property type="entry name" value="LigB-like"/>
    <property type="match status" value="1"/>
</dbReference>
<evidence type="ECO:0000256" key="1">
    <source>
        <dbReference type="ARBA" id="ARBA00006315"/>
    </source>
</evidence>
<evidence type="ECO:0000313" key="2">
    <source>
        <dbReference type="EMBL" id="RRT64414.1"/>
    </source>
</evidence>
<accession>A0A426ZKH6</accession>
<comment type="similarity">
    <text evidence="1">Belongs to the MEMO1 family.</text>
</comment>
<evidence type="ECO:0000313" key="3">
    <source>
        <dbReference type="Proteomes" id="UP000287651"/>
    </source>
</evidence>
<protein>
    <submittedName>
        <fullName evidence="2">Uncharacterized protein</fullName>
    </submittedName>
</protein>
<dbReference type="EMBL" id="AMZH03006203">
    <property type="protein sequence ID" value="RRT64414.1"/>
    <property type="molecule type" value="Genomic_DNA"/>
</dbReference>
<dbReference type="NCBIfam" id="TIGR04336">
    <property type="entry name" value="AmmeMemoSam_B"/>
    <property type="match status" value="1"/>
</dbReference>
<proteinExistence type="inferred from homology"/>